<keyword evidence="4" id="KW-1185">Reference proteome</keyword>
<evidence type="ECO:0000313" key="4">
    <source>
        <dbReference type="Proteomes" id="UP000198940"/>
    </source>
</evidence>
<sequence>MNNYNSKVKFKLKQEILFPDFSIQYMGKETVQGPNQAKWKMTIYHFQVLNDDINKKISWSSGSGDIGPLLFEFNNKNFALELKYSEILESDNNLKENELVITRYD</sequence>
<gene>
    <name evidence="1" type="ORF">SAMN04487891_101409</name>
    <name evidence="2" type="ORF">SAMN05216293_0414</name>
</gene>
<evidence type="ECO:0000313" key="2">
    <source>
        <dbReference type="EMBL" id="SHK14097.1"/>
    </source>
</evidence>
<reference evidence="2 3" key="1">
    <citation type="submission" date="2016-11" db="EMBL/GenBank/DDBJ databases">
        <authorList>
            <person name="Varghese N."/>
            <person name="Submissions S."/>
        </authorList>
    </citation>
    <scope>NUCLEOTIDE SEQUENCE [LARGE SCALE GENOMIC DNA]</scope>
    <source>
        <strain evidence="2 3">CGMCC 1.12174</strain>
        <strain evidence="1 4">DSM 26351</strain>
    </source>
</reference>
<dbReference type="OrthoDB" id="3119537at2"/>
<name>A0A1M6Q1U0_9FLAO</name>
<dbReference type="RefSeq" id="WP_072876310.1">
    <property type="nucleotide sequence ID" value="NZ_FOKU01000001.1"/>
</dbReference>
<dbReference type="EMBL" id="FOKU01000001">
    <property type="protein sequence ID" value="SFB68800.1"/>
    <property type="molecule type" value="Genomic_DNA"/>
</dbReference>
<dbReference type="Proteomes" id="UP000198940">
    <property type="component" value="Unassembled WGS sequence"/>
</dbReference>
<dbReference type="STRING" id="1055723.SAMN05216293_0414"/>
<comment type="caution">
    <text evidence="2">The sequence shown here is derived from an EMBL/GenBank/DDBJ whole genome shotgun (WGS) entry which is preliminary data.</text>
</comment>
<evidence type="ECO:0000313" key="3">
    <source>
        <dbReference type="Proteomes" id="UP000184031"/>
    </source>
</evidence>
<proteinExistence type="predicted"/>
<accession>A0A1M6Q1U0</accession>
<organism evidence="2 3">
    <name type="scientific">Flagellimonas taeanensis</name>
    <dbReference type="NCBI Taxonomy" id="1005926"/>
    <lineage>
        <taxon>Bacteria</taxon>
        <taxon>Pseudomonadati</taxon>
        <taxon>Bacteroidota</taxon>
        <taxon>Flavobacteriia</taxon>
        <taxon>Flavobacteriales</taxon>
        <taxon>Flavobacteriaceae</taxon>
        <taxon>Flagellimonas</taxon>
    </lineage>
</organism>
<dbReference type="Proteomes" id="UP000184031">
    <property type="component" value="Unassembled WGS sequence"/>
</dbReference>
<protein>
    <submittedName>
        <fullName evidence="2">Uncharacterized protein</fullName>
    </submittedName>
</protein>
<accession>A0A3A1NZ60</accession>
<dbReference type="AlphaFoldDB" id="A0A1M6Q1U0"/>
<dbReference type="EMBL" id="FRAT01000001">
    <property type="protein sequence ID" value="SHK14097.1"/>
    <property type="molecule type" value="Genomic_DNA"/>
</dbReference>
<evidence type="ECO:0000313" key="1">
    <source>
        <dbReference type="EMBL" id="SFB68800.1"/>
    </source>
</evidence>